<sequence>MEQGRESRLSIIIEAPEIRKHLRGYNILLTVAFSLPCACATITHTKIWKIVAYWVATHNMKT</sequence>
<name>A0A0A9U1V7_ARUDO</name>
<dbReference type="EMBL" id="GBRH01279902">
    <property type="protein sequence ID" value="JAD17993.1"/>
    <property type="molecule type" value="Transcribed_RNA"/>
</dbReference>
<reference evidence="1" key="1">
    <citation type="submission" date="2014-09" db="EMBL/GenBank/DDBJ databases">
        <authorList>
            <person name="Magalhaes I.L.F."/>
            <person name="Oliveira U."/>
            <person name="Santos F.R."/>
            <person name="Vidigal T.H.D.A."/>
            <person name="Brescovit A.D."/>
            <person name="Santos A.J."/>
        </authorList>
    </citation>
    <scope>NUCLEOTIDE SEQUENCE</scope>
    <source>
        <tissue evidence="1">Shoot tissue taken approximately 20 cm above the soil surface</tissue>
    </source>
</reference>
<reference evidence="1" key="2">
    <citation type="journal article" date="2015" name="Data Brief">
        <title>Shoot transcriptome of the giant reed, Arundo donax.</title>
        <authorList>
            <person name="Barrero R.A."/>
            <person name="Guerrero F.D."/>
            <person name="Moolhuijzen P."/>
            <person name="Goolsby J.A."/>
            <person name="Tidwell J."/>
            <person name="Bellgard S.E."/>
            <person name="Bellgard M.I."/>
        </authorList>
    </citation>
    <scope>NUCLEOTIDE SEQUENCE</scope>
    <source>
        <tissue evidence="1">Shoot tissue taken approximately 20 cm above the soil surface</tissue>
    </source>
</reference>
<protein>
    <submittedName>
        <fullName evidence="1">Uncharacterized protein</fullName>
    </submittedName>
</protein>
<dbReference type="AlphaFoldDB" id="A0A0A9U1V7"/>
<organism evidence="1">
    <name type="scientific">Arundo donax</name>
    <name type="common">Giant reed</name>
    <name type="synonym">Donax arundinaceus</name>
    <dbReference type="NCBI Taxonomy" id="35708"/>
    <lineage>
        <taxon>Eukaryota</taxon>
        <taxon>Viridiplantae</taxon>
        <taxon>Streptophyta</taxon>
        <taxon>Embryophyta</taxon>
        <taxon>Tracheophyta</taxon>
        <taxon>Spermatophyta</taxon>
        <taxon>Magnoliopsida</taxon>
        <taxon>Liliopsida</taxon>
        <taxon>Poales</taxon>
        <taxon>Poaceae</taxon>
        <taxon>PACMAD clade</taxon>
        <taxon>Arundinoideae</taxon>
        <taxon>Arundineae</taxon>
        <taxon>Arundo</taxon>
    </lineage>
</organism>
<proteinExistence type="predicted"/>
<evidence type="ECO:0000313" key="1">
    <source>
        <dbReference type="EMBL" id="JAD17993.1"/>
    </source>
</evidence>
<accession>A0A0A9U1V7</accession>